<dbReference type="Proteomes" id="UP000199532">
    <property type="component" value="Unassembled WGS sequence"/>
</dbReference>
<sequence>MRAIKLIIALFTTVGFLSCQSSSDKSLKPGTWRATLTRDGQTLPVILDIAKNPDGKTYTVYSVNAGERLKMDTAYFNKDSLHIPMQLFDSEITAAVDGDKLTGVYKRLDGEKITGSLPFNATFGANYRFFKEEAVEGVKNVTGKYATIFKNEVTKDSTEAVGSFTQKGSTVEGSFLTPTGDYRYLSGNVKGDSLYLSTFDGSNAYLIKAAILKDGVLKGAMWSGIKGYKTFTSILNENAKLPDATKLTYMKPGSETVDFTFPDADGKPLSLKDPRFKDKPVIIQIMGSWCPNCMDETNFLAPWYKKNKERGVEIVGLAFEHSDDLAVSAPKLKRMVSRFGIEYPVLLAGTNTNEATAKALPMLNKVMSYPTTIFIDKKGKVREIHTGFSGPGTGKYYDEFVADFNQLMDKLISEK</sequence>
<dbReference type="RefSeq" id="WP_090340449.1">
    <property type="nucleotide sequence ID" value="NZ_FNXY01000009.1"/>
</dbReference>
<dbReference type="PROSITE" id="PS51257">
    <property type="entry name" value="PROKAR_LIPOPROTEIN"/>
    <property type="match status" value="1"/>
</dbReference>
<dbReference type="CDD" id="cd02966">
    <property type="entry name" value="TlpA_like_family"/>
    <property type="match status" value="1"/>
</dbReference>
<dbReference type="STRING" id="408657.SAMN04487995_5312"/>
<name>A0A1H7A5D7_9BACT</name>
<dbReference type="Gene3D" id="3.40.30.10">
    <property type="entry name" value="Glutaredoxin"/>
    <property type="match status" value="1"/>
</dbReference>
<dbReference type="SUPFAM" id="SSF52833">
    <property type="entry name" value="Thioredoxin-like"/>
    <property type="match status" value="1"/>
</dbReference>
<dbReference type="InterPro" id="IPR013740">
    <property type="entry name" value="Redoxin"/>
</dbReference>
<reference evidence="2 3" key="1">
    <citation type="submission" date="2016-10" db="EMBL/GenBank/DDBJ databases">
        <authorList>
            <person name="de Groot N.N."/>
        </authorList>
    </citation>
    <scope>NUCLEOTIDE SEQUENCE [LARGE SCALE GENOMIC DNA]</scope>
    <source>
        <strain evidence="2 3">DSM 19938</strain>
    </source>
</reference>
<feature type="domain" description="Thioredoxin" evidence="1">
    <location>
        <begin position="250"/>
        <end position="409"/>
    </location>
</feature>
<dbReference type="OrthoDB" id="616241at2"/>
<keyword evidence="3" id="KW-1185">Reference proteome</keyword>
<gene>
    <name evidence="2" type="ORF">SAMN04487995_5312</name>
</gene>
<evidence type="ECO:0000313" key="3">
    <source>
        <dbReference type="Proteomes" id="UP000199532"/>
    </source>
</evidence>
<dbReference type="GO" id="GO:0016491">
    <property type="term" value="F:oxidoreductase activity"/>
    <property type="evidence" value="ECO:0007669"/>
    <property type="project" value="InterPro"/>
</dbReference>
<accession>A0A1H7A5D7</accession>
<evidence type="ECO:0000313" key="2">
    <source>
        <dbReference type="EMBL" id="SEJ56275.1"/>
    </source>
</evidence>
<dbReference type="Pfam" id="PF08534">
    <property type="entry name" value="Redoxin"/>
    <property type="match status" value="1"/>
</dbReference>
<evidence type="ECO:0000259" key="1">
    <source>
        <dbReference type="PROSITE" id="PS51352"/>
    </source>
</evidence>
<dbReference type="PANTHER" id="PTHR42852:SF13">
    <property type="entry name" value="PROTEIN DIPZ"/>
    <property type="match status" value="1"/>
</dbReference>
<organism evidence="2 3">
    <name type="scientific">Dyadobacter koreensis</name>
    <dbReference type="NCBI Taxonomy" id="408657"/>
    <lineage>
        <taxon>Bacteria</taxon>
        <taxon>Pseudomonadati</taxon>
        <taxon>Bacteroidota</taxon>
        <taxon>Cytophagia</taxon>
        <taxon>Cytophagales</taxon>
        <taxon>Spirosomataceae</taxon>
        <taxon>Dyadobacter</taxon>
    </lineage>
</organism>
<dbReference type="EMBL" id="FNXY01000009">
    <property type="protein sequence ID" value="SEJ56275.1"/>
    <property type="molecule type" value="Genomic_DNA"/>
</dbReference>
<dbReference type="InterPro" id="IPR013766">
    <property type="entry name" value="Thioredoxin_domain"/>
</dbReference>
<dbReference type="PANTHER" id="PTHR42852">
    <property type="entry name" value="THIOL:DISULFIDE INTERCHANGE PROTEIN DSBE"/>
    <property type="match status" value="1"/>
</dbReference>
<proteinExistence type="predicted"/>
<dbReference type="InterPro" id="IPR050553">
    <property type="entry name" value="Thioredoxin_ResA/DsbE_sf"/>
</dbReference>
<dbReference type="InterPro" id="IPR036249">
    <property type="entry name" value="Thioredoxin-like_sf"/>
</dbReference>
<protein>
    <submittedName>
        <fullName evidence="2">Peroxiredoxin</fullName>
    </submittedName>
</protein>
<dbReference type="PROSITE" id="PS51352">
    <property type="entry name" value="THIOREDOXIN_2"/>
    <property type="match status" value="1"/>
</dbReference>
<dbReference type="AlphaFoldDB" id="A0A1H7A5D7"/>